<organism evidence="1 2">
    <name type="scientific">Streptomyces finlayi</name>
    <dbReference type="NCBI Taxonomy" id="67296"/>
    <lineage>
        <taxon>Bacteria</taxon>
        <taxon>Bacillati</taxon>
        <taxon>Actinomycetota</taxon>
        <taxon>Actinomycetes</taxon>
        <taxon>Kitasatosporales</taxon>
        <taxon>Streptomycetaceae</taxon>
        <taxon>Streptomyces</taxon>
    </lineage>
</organism>
<dbReference type="Proteomes" id="UP000638353">
    <property type="component" value="Unassembled WGS sequence"/>
</dbReference>
<sequence>MGFGGGLGRRLLEGLGGRFGVRRAGGLGGGCGHGGMRRRLGLRLRLRAADEGEGLVDAVDLVVGVAHAGPA</sequence>
<reference evidence="1" key="1">
    <citation type="journal article" date="2014" name="Int. J. Syst. Evol. Microbiol.">
        <title>Complete genome sequence of Corynebacterium casei LMG S-19264T (=DSM 44701T), isolated from a smear-ripened cheese.</title>
        <authorList>
            <consortium name="US DOE Joint Genome Institute (JGI-PGF)"/>
            <person name="Walter F."/>
            <person name="Albersmeier A."/>
            <person name="Kalinowski J."/>
            <person name="Ruckert C."/>
        </authorList>
    </citation>
    <scope>NUCLEOTIDE SEQUENCE</scope>
    <source>
        <strain evidence="1">JCM 4637</strain>
    </source>
</reference>
<reference evidence="1" key="2">
    <citation type="submission" date="2020-09" db="EMBL/GenBank/DDBJ databases">
        <authorList>
            <person name="Sun Q."/>
            <person name="Ohkuma M."/>
        </authorList>
    </citation>
    <scope>NUCLEOTIDE SEQUENCE</scope>
    <source>
        <strain evidence="1">JCM 4637</strain>
    </source>
</reference>
<protein>
    <submittedName>
        <fullName evidence="1">Uncharacterized protein</fullName>
    </submittedName>
</protein>
<name>A0A918WUU5_9ACTN</name>
<dbReference type="AlphaFoldDB" id="A0A918WUU5"/>
<accession>A0A918WUU5</accession>
<evidence type="ECO:0000313" key="2">
    <source>
        <dbReference type="Proteomes" id="UP000638353"/>
    </source>
</evidence>
<evidence type="ECO:0000313" key="1">
    <source>
        <dbReference type="EMBL" id="GHC83654.1"/>
    </source>
</evidence>
<gene>
    <name evidence="1" type="ORF">GCM10010334_12920</name>
</gene>
<dbReference type="EMBL" id="BMVC01000002">
    <property type="protein sequence ID" value="GHC83654.1"/>
    <property type="molecule type" value="Genomic_DNA"/>
</dbReference>
<comment type="caution">
    <text evidence="1">The sequence shown here is derived from an EMBL/GenBank/DDBJ whole genome shotgun (WGS) entry which is preliminary data.</text>
</comment>
<proteinExistence type="predicted"/>